<dbReference type="GO" id="GO:0098719">
    <property type="term" value="P:sodium ion import across plasma membrane"/>
    <property type="evidence" value="ECO:0007669"/>
    <property type="project" value="TreeGrafter"/>
</dbReference>
<reference evidence="13" key="1">
    <citation type="submission" date="2021-05" db="EMBL/GenBank/DDBJ databases">
        <title>The genome of the haptophyte Pavlova lutheri (Diacronema luteri, Pavlovales) - a model for lipid biosynthesis in eukaryotic algae.</title>
        <authorList>
            <person name="Hulatt C.J."/>
            <person name="Posewitz M.C."/>
        </authorList>
    </citation>
    <scope>NUCLEOTIDE SEQUENCE</scope>
    <source>
        <strain evidence="13">NIVA-4/92</strain>
    </source>
</reference>
<feature type="transmembrane region" description="Helical" evidence="11">
    <location>
        <begin position="17"/>
        <end position="36"/>
    </location>
</feature>
<dbReference type="AlphaFoldDB" id="A0A8J6CFU2"/>
<protein>
    <recommendedName>
        <fullName evidence="12">Cation/H+ exchanger transmembrane domain-containing protein</fullName>
    </recommendedName>
</protein>
<evidence type="ECO:0000256" key="1">
    <source>
        <dbReference type="ARBA" id="ARBA00004651"/>
    </source>
</evidence>
<keyword evidence="9" id="KW-0739">Sodium transport</keyword>
<dbReference type="Proteomes" id="UP000751190">
    <property type="component" value="Unassembled WGS sequence"/>
</dbReference>
<sequence length="896" mass="96990">MSSDEGGEGEGPDHPTLFVLIVALFGALCGVFLRFAQTQLLPQLRERVWSGLGLPPSSLSILLLGVLTSALRDVLVPWARAASEASGHPPLIAEAIESAQLVDPQVILLVLLPPLIYESASSMSWHVFSRVSGQAFLLAFPGVIVQVYAIAAFFRYAMAYGSPEDGGLWNWDVALTFGSIVSATDPVAVVAALHSLGAPAKLANMIDGEALLNDGSAFVMFLIFVENVRRASADEPPIDAGWGVGMFFRLSAGGFALGALAYGVVSTWLALIENDWRTEAGIVVIAIYVTFSSAEATFHVSGVLAVVTLGLLMGRQGKYTLSPAATNALEAVMRMVSFIAETLIFYVAGIAAWTALTSHLSEVRTVDALVLYAVLQAARAAVVALFFPVLRQMGYKVSAREGVILVYAGLRGAVSLSLSLLVLGNRAFDPTDAARIHFLTASATVLTMLLNGSTTPIVYSALKLYPANHYRDVIVRRAMGKLERKTMPDRWAALMRDCLYSRADLQIVRTLVPYFSRGEGIGVLQNNLMRIPYESTYTDIWSEQLVRRIASLRPRSAHRPRADADDDKKDPRRMFRALHASTTHALPPGAEPRPVALAPAAAPALLAKSGAKALRRAVGKVDDSKPDDGKAHARFRASDIRSYAVFEKDDGIVETLFAVVASSYEQQYESKQLAGTPLAALIEALTAGAEYLDGAPLAPITAAFELELDVLLYLLPTTTRWRQAVDQLPLVGRPISDYLEFNRCFDLVEALAGYIRAHEELAHVVADDPDRLAVYEAAVMPVVARARRALDEQHSASTSRWVITSFQINVLAARAAVLMKREAVHELQHEGTLTHADLEQLGLVFDRAHHVLDSVRVSLFGAHRFHAVMRRVMRNAPVPGAEVEMSTVEGGSAAGL</sequence>
<keyword evidence="14" id="KW-1185">Reference proteome</keyword>
<dbReference type="InterPro" id="IPR018422">
    <property type="entry name" value="Cation/H_exchanger_CPA1"/>
</dbReference>
<dbReference type="GO" id="GO:0005886">
    <property type="term" value="C:plasma membrane"/>
    <property type="evidence" value="ECO:0007669"/>
    <property type="project" value="UniProtKB-SubCell"/>
</dbReference>
<dbReference type="GO" id="GO:0051453">
    <property type="term" value="P:regulation of intracellular pH"/>
    <property type="evidence" value="ECO:0007669"/>
    <property type="project" value="TreeGrafter"/>
</dbReference>
<dbReference type="OMA" id="LANMIDG"/>
<dbReference type="OrthoDB" id="441412at2759"/>
<gene>
    <name evidence="13" type="ORF">KFE25_005916</name>
</gene>
<keyword evidence="5 11" id="KW-1133">Transmembrane helix</keyword>
<evidence type="ECO:0000313" key="13">
    <source>
        <dbReference type="EMBL" id="KAG8469461.1"/>
    </source>
</evidence>
<feature type="transmembrane region" description="Helical" evidence="11">
    <location>
        <begin position="332"/>
        <end position="356"/>
    </location>
</feature>
<evidence type="ECO:0000313" key="14">
    <source>
        <dbReference type="Proteomes" id="UP000751190"/>
    </source>
</evidence>
<feature type="transmembrane region" description="Helical" evidence="11">
    <location>
        <begin position="283"/>
        <end position="312"/>
    </location>
</feature>
<dbReference type="Gene3D" id="6.10.140.1330">
    <property type="match status" value="1"/>
</dbReference>
<evidence type="ECO:0000256" key="2">
    <source>
        <dbReference type="ARBA" id="ARBA00022448"/>
    </source>
</evidence>
<proteinExistence type="predicted"/>
<dbReference type="InterPro" id="IPR006153">
    <property type="entry name" value="Cation/H_exchanger_TM"/>
</dbReference>
<feature type="compositionally biased region" description="Basic and acidic residues" evidence="10">
    <location>
        <begin position="560"/>
        <end position="571"/>
    </location>
</feature>
<comment type="subcellular location">
    <subcellularLocation>
        <location evidence="1">Cell membrane</location>
        <topology evidence="1">Multi-pass membrane protein</topology>
    </subcellularLocation>
</comment>
<accession>A0A8J6CFU2</accession>
<name>A0A8J6CFU2_DIALT</name>
<feature type="domain" description="Cation/H+ exchanger transmembrane" evidence="12">
    <location>
        <begin position="96"/>
        <end position="458"/>
    </location>
</feature>
<feature type="transmembrane region" description="Helical" evidence="11">
    <location>
        <begin position="48"/>
        <end position="71"/>
    </location>
</feature>
<evidence type="ECO:0000256" key="10">
    <source>
        <dbReference type="SAM" id="MobiDB-lite"/>
    </source>
</evidence>
<keyword evidence="6" id="KW-0915">Sodium</keyword>
<keyword evidence="2" id="KW-0813">Transport</keyword>
<keyword evidence="3" id="KW-1003">Cell membrane</keyword>
<keyword evidence="7" id="KW-0406">Ion transport</keyword>
<evidence type="ECO:0000256" key="3">
    <source>
        <dbReference type="ARBA" id="ARBA00022475"/>
    </source>
</evidence>
<evidence type="ECO:0000256" key="8">
    <source>
        <dbReference type="ARBA" id="ARBA00023136"/>
    </source>
</evidence>
<dbReference type="GO" id="GO:0015385">
    <property type="term" value="F:sodium:proton antiporter activity"/>
    <property type="evidence" value="ECO:0007669"/>
    <property type="project" value="InterPro"/>
</dbReference>
<dbReference type="PANTHER" id="PTHR10110:SF86">
    <property type="entry name" value="SODIUM_HYDROGEN EXCHANGER 7"/>
    <property type="match status" value="1"/>
</dbReference>
<evidence type="ECO:0000256" key="7">
    <source>
        <dbReference type="ARBA" id="ARBA00023065"/>
    </source>
</evidence>
<evidence type="ECO:0000256" key="9">
    <source>
        <dbReference type="ARBA" id="ARBA00023201"/>
    </source>
</evidence>
<feature type="transmembrane region" description="Helical" evidence="11">
    <location>
        <begin position="174"/>
        <end position="198"/>
    </location>
</feature>
<feature type="transmembrane region" description="Helical" evidence="11">
    <location>
        <begin position="135"/>
        <end position="154"/>
    </location>
</feature>
<dbReference type="PANTHER" id="PTHR10110">
    <property type="entry name" value="SODIUM/HYDROGEN EXCHANGER"/>
    <property type="match status" value="1"/>
</dbReference>
<evidence type="ECO:0000256" key="11">
    <source>
        <dbReference type="SAM" id="Phobius"/>
    </source>
</evidence>
<evidence type="ECO:0000256" key="6">
    <source>
        <dbReference type="ARBA" id="ARBA00023053"/>
    </source>
</evidence>
<evidence type="ECO:0000256" key="5">
    <source>
        <dbReference type="ARBA" id="ARBA00022989"/>
    </source>
</evidence>
<dbReference type="Pfam" id="PF00999">
    <property type="entry name" value="Na_H_Exchanger"/>
    <property type="match status" value="1"/>
</dbReference>
<feature type="transmembrane region" description="Helical" evidence="11">
    <location>
        <begin position="368"/>
        <end position="390"/>
    </location>
</feature>
<organism evidence="13 14">
    <name type="scientific">Diacronema lutheri</name>
    <name type="common">Unicellular marine alga</name>
    <name type="synonym">Monochrysis lutheri</name>
    <dbReference type="NCBI Taxonomy" id="2081491"/>
    <lineage>
        <taxon>Eukaryota</taxon>
        <taxon>Haptista</taxon>
        <taxon>Haptophyta</taxon>
        <taxon>Pavlovophyceae</taxon>
        <taxon>Pavlovales</taxon>
        <taxon>Pavlovaceae</taxon>
        <taxon>Diacronema</taxon>
    </lineage>
</organism>
<feature type="region of interest" description="Disordered" evidence="10">
    <location>
        <begin position="552"/>
        <end position="571"/>
    </location>
</feature>
<feature type="transmembrane region" description="Helical" evidence="11">
    <location>
        <begin position="248"/>
        <end position="271"/>
    </location>
</feature>
<dbReference type="EMBL" id="JAGTXO010000002">
    <property type="protein sequence ID" value="KAG8469461.1"/>
    <property type="molecule type" value="Genomic_DNA"/>
</dbReference>
<comment type="caution">
    <text evidence="13">The sequence shown here is derived from an EMBL/GenBank/DDBJ whole genome shotgun (WGS) entry which is preliminary data.</text>
</comment>
<evidence type="ECO:0000259" key="12">
    <source>
        <dbReference type="Pfam" id="PF00999"/>
    </source>
</evidence>
<evidence type="ECO:0000256" key="4">
    <source>
        <dbReference type="ARBA" id="ARBA00022692"/>
    </source>
</evidence>
<dbReference type="GO" id="GO:0015386">
    <property type="term" value="F:potassium:proton antiporter activity"/>
    <property type="evidence" value="ECO:0007669"/>
    <property type="project" value="TreeGrafter"/>
</dbReference>
<feature type="transmembrane region" description="Helical" evidence="11">
    <location>
        <begin position="402"/>
        <end position="424"/>
    </location>
</feature>
<feature type="transmembrane region" description="Helical" evidence="11">
    <location>
        <begin position="106"/>
        <end position="128"/>
    </location>
</feature>
<keyword evidence="4 11" id="KW-0812">Transmembrane</keyword>
<keyword evidence="8 11" id="KW-0472">Membrane</keyword>